<keyword evidence="2" id="KW-0813">Transport</keyword>
<keyword evidence="7" id="KW-1185">Reference proteome</keyword>
<dbReference type="Gene3D" id="3.40.50.300">
    <property type="entry name" value="P-loop containing nucleotide triphosphate hydrolases"/>
    <property type="match status" value="1"/>
</dbReference>
<dbReference type="PROSITE" id="PS00211">
    <property type="entry name" value="ABC_TRANSPORTER_1"/>
    <property type="match status" value="1"/>
</dbReference>
<evidence type="ECO:0000256" key="4">
    <source>
        <dbReference type="ARBA" id="ARBA00022840"/>
    </source>
</evidence>
<dbReference type="CDD" id="cd03235">
    <property type="entry name" value="ABC_Metallic_Cations"/>
    <property type="match status" value="1"/>
</dbReference>
<feature type="domain" description="ABC transporter" evidence="5">
    <location>
        <begin position="18"/>
        <end position="250"/>
    </location>
</feature>
<dbReference type="InterPro" id="IPR050153">
    <property type="entry name" value="Metal_Ion_Import_ABC"/>
</dbReference>
<gene>
    <name evidence="6" type="ORF">ACFQWB_08010</name>
</gene>
<dbReference type="RefSeq" id="WP_281281866.1">
    <property type="nucleotide sequence ID" value="NZ_JBHTGQ010000018.1"/>
</dbReference>
<evidence type="ECO:0000256" key="1">
    <source>
        <dbReference type="ARBA" id="ARBA00005417"/>
    </source>
</evidence>
<dbReference type="Proteomes" id="UP001596528">
    <property type="component" value="Unassembled WGS sequence"/>
</dbReference>
<reference evidence="7" key="1">
    <citation type="journal article" date="2019" name="Int. J. Syst. Evol. Microbiol.">
        <title>The Global Catalogue of Microorganisms (GCM) 10K type strain sequencing project: providing services to taxonomists for standard genome sequencing and annotation.</title>
        <authorList>
            <consortium name="The Broad Institute Genomics Platform"/>
            <consortium name="The Broad Institute Genome Sequencing Center for Infectious Disease"/>
            <person name="Wu L."/>
            <person name="Ma J."/>
        </authorList>
    </citation>
    <scope>NUCLEOTIDE SEQUENCE [LARGE SCALE GENOMIC DNA]</scope>
    <source>
        <strain evidence="7">JCM 18657</strain>
    </source>
</reference>
<dbReference type="PROSITE" id="PS50893">
    <property type="entry name" value="ABC_TRANSPORTER_2"/>
    <property type="match status" value="1"/>
</dbReference>
<keyword evidence="4 6" id="KW-0067">ATP-binding</keyword>
<evidence type="ECO:0000256" key="3">
    <source>
        <dbReference type="ARBA" id="ARBA00022741"/>
    </source>
</evidence>
<evidence type="ECO:0000313" key="6">
    <source>
        <dbReference type="EMBL" id="MFC7749883.1"/>
    </source>
</evidence>
<proteinExistence type="inferred from homology"/>
<protein>
    <submittedName>
        <fullName evidence="6">Metal ABC transporter ATP-binding protein</fullName>
    </submittedName>
</protein>
<organism evidence="6 7">
    <name type="scientific">Paenibacillus thermoaerophilus</name>
    <dbReference type="NCBI Taxonomy" id="1215385"/>
    <lineage>
        <taxon>Bacteria</taxon>
        <taxon>Bacillati</taxon>
        <taxon>Bacillota</taxon>
        <taxon>Bacilli</taxon>
        <taxon>Bacillales</taxon>
        <taxon>Paenibacillaceae</taxon>
        <taxon>Paenibacillus</taxon>
    </lineage>
</organism>
<sequence>MNRQTMPHRATGESSSPLSIQGLTVAYQKKPVLQNVSLEIPEGKLIGLIGPNGAGKSTLIKAALGLVPILDGDVRVYGRPYRQQRRLIGYVPQRESVDWDFPTNALDVVMMGRYGHLGWFRRPGAKERAKAMECLEMVGMADFADRQISQLSGGQQQRIFLARALAQDAKLYLMDEPFVGVDAATERAIVALLGELKRQGKTVVVVHHDLSTVSEYFDWIVLLNVQVVAAGPTREVFTRELLQRTYGGKLTILDAGSGVGGILAEKR</sequence>
<keyword evidence="3" id="KW-0547">Nucleotide-binding</keyword>
<dbReference type="InterPro" id="IPR003593">
    <property type="entry name" value="AAA+_ATPase"/>
</dbReference>
<name>A0ABW2V3Q8_9BACL</name>
<dbReference type="GO" id="GO:0005524">
    <property type="term" value="F:ATP binding"/>
    <property type="evidence" value="ECO:0007669"/>
    <property type="project" value="UniProtKB-KW"/>
</dbReference>
<dbReference type="SMART" id="SM00382">
    <property type="entry name" value="AAA"/>
    <property type="match status" value="1"/>
</dbReference>
<dbReference type="InterPro" id="IPR027417">
    <property type="entry name" value="P-loop_NTPase"/>
</dbReference>
<dbReference type="EMBL" id="JBHTGQ010000018">
    <property type="protein sequence ID" value="MFC7749883.1"/>
    <property type="molecule type" value="Genomic_DNA"/>
</dbReference>
<evidence type="ECO:0000313" key="7">
    <source>
        <dbReference type="Proteomes" id="UP001596528"/>
    </source>
</evidence>
<dbReference type="InterPro" id="IPR003439">
    <property type="entry name" value="ABC_transporter-like_ATP-bd"/>
</dbReference>
<dbReference type="PANTHER" id="PTHR42734:SF5">
    <property type="entry name" value="IRON TRANSPORT SYSTEM ATP-BINDING PROTEIN HI_0361-RELATED"/>
    <property type="match status" value="1"/>
</dbReference>
<dbReference type="Pfam" id="PF00005">
    <property type="entry name" value="ABC_tran"/>
    <property type="match status" value="1"/>
</dbReference>
<dbReference type="PANTHER" id="PTHR42734">
    <property type="entry name" value="METAL TRANSPORT SYSTEM ATP-BINDING PROTEIN TM_0124-RELATED"/>
    <property type="match status" value="1"/>
</dbReference>
<evidence type="ECO:0000256" key="2">
    <source>
        <dbReference type="ARBA" id="ARBA00022448"/>
    </source>
</evidence>
<dbReference type="SUPFAM" id="SSF52540">
    <property type="entry name" value="P-loop containing nucleoside triphosphate hydrolases"/>
    <property type="match status" value="1"/>
</dbReference>
<comment type="caution">
    <text evidence="6">The sequence shown here is derived from an EMBL/GenBank/DDBJ whole genome shotgun (WGS) entry which is preliminary data.</text>
</comment>
<accession>A0ABW2V3Q8</accession>
<dbReference type="InterPro" id="IPR017871">
    <property type="entry name" value="ABC_transporter-like_CS"/>
</dbReference>
<evidence type="ECO:0000259" key="5">
    <source>
        <dbReference type="PROSITE" id="PS50893"/>
    </source>
</evidence>
<comment type="similarity">
    <text evidence="1">Belongs to the ABC transporter superfamily.</text>
</comment>